<keyword evidence="1" id="KW-0812">Transmembrane</keyword>
<gene>
    <name evidence="2" type="ORF">MNB_SV-3-697</name>
</gene>
<feature type="transmembrane region" description="Helical" evidence="1">
    <location>
        <begin position="160"/>
        <end position="182"/>
    </location>
</feature>
<feature type="transmembrane region" description="Helical" evidence="1">
    <location>
        <begin position="259"/>
        <end position="278"/>
    </location>
</feature>
<organism evidence="2">
    <name type="scientific">hydrothermal vent metagenome</name>
    <dbReference type="NCBI Taxonomy" id="652676"/>
    <lineage>
        <taxon>unclassified sequences</taxon>
        <taxon>metagenomes</taxon>
        <taxon>ecological metagenomes</taxon>
    </lineage>
</organism>
<dbReference type="Pfam" id="PF14897">
    <property type="entry name" value="EpsG"/>
    <property type="match status" value="1"/>
</dbReference>
<accession>A0A1W1C357</accession>
<keyword evidence="1" id="KW-1133">Transmembrane helix</keyword>
<dbReference type="InterPro" id="IPR049458">
    <property type="entry name" value="EpsG-like"/>
</dbReference>
<feature type="transmembrane region" description="Helical" evidence="1">
    <location>
        <begin position="310"/>
        <end position="330"/>
    </location>
</feature>
<feature type="transmembrane region" description="Helical" evidence="1">
    <location>
        <begin position="89"/>
        <end position="110"/>
    </location>
</feature>
<dbReference type="AlphaFoldDB" id="A0A1W1C357"/>
<evidence type="ECO:0000313" key="2">
    <source>
        <dbReference type="EMBL" id="SFV60141.1"/>
    </source>
</evidence>
<keyword evidence="1" id="KW-0472">Membrane</keyword>
<name>A0A1W1C357_9ZZZZ</name>
<feature type="transmembrane region" description="Helical" evidence="1">
    <location>
        <begin position="29"/>
        <end position="46"/>
    </location>
</feature>
<feature type="transmembrane region" description="Helical" evidence="1">
    <location>
        <begin position="229"/>
        <end position="247"/>
    </location>
</feature>
<evidence type="ECO:0008006" key="3">
    <source>
        <dbReference type="Google" id="ProtNLM"/>
    </source>
</evidence>
<proteinExistence type="predicted"/>
<sequence>MITYWLMYLIPVSMALFVKNIRQSNYIPWYLIGFLFILLIGFRNQVGCDWPNYVAHYQETVGISFSEALTKAKDPAHAFVNWWMGQWNWGIYGVNLIYAIIFVVGLIKFTRIQQSPWLAFSVAVPYMIVMVSMGYSRQGVALGLFMLAIIEIEKGKFKTYIFWVLMAALFHKTALILLPFGLFLSKSGWWIRLLIMIPVIYGGWDLLLAERQEHLWNVYIERQMQSSGALIRVTMNFVPAILLLIYRKEWKNKYKDYPFWFWIAIASIIALGTVSLVTTVIDRISLYFIPLQLAVYSRLPYLARKKIKPYATKMIIIFGYMLVLFVWLNFASHSHCWIPYKNIIFENII</sequence>
<evidence type="ECO:0000256" key="1">
    <source>
        <dbReference type="SAM" id="Phobius"/>
    </source>
</evidence>
<protein>
    <recommendedName>
        <fullName evidence="3">EpsG family protein</fullName>
    </recommendedName>
</protein>
<feature type="transmembrane region" description="Helical" evidence="1">
    <location>
        <begin position="189"/>
        <end position="209"/>
    </location>
</feature>
<reference evidence="2" key="1">
    <citation type="submission" date="2016-10" db="EMBL/GenBank/DDBJ databases">
        <authorList>
            <person name="de Groot N.N."/>
        </authorList>
    </citation>
    <scope>NUCLEOTIDE SEQUENCE</scope>
</reference>
<dbReference type="EMBL" id="FPHI01000021">
    <property type="protein sequence ID" value="SFV60141.1"/>
    <property type="molecule type" value="Genomic_DNA"/>
</dbReference>
<feature type="transmembrane region" description="Helical" evidence="1">
    <location>
        <begin position="6"/>
        <end position="22"/>
    </location>
</feature>